<dbReference type="GO" id="GO:0003729">
    <property type="term" value="F:mRNA binding"/>
    <property type="evidence" value="ECO:0007669"/>
    <property type="project" value="TreeGrafter"/>
</dbReference>
<dbReference type="SUPFAM" id="SSF54928">
    <property type="entry name" value="RNA-binding domain, RBD"/>
    <property type="match status" value="1"/>
</dbReference>
<gene>
    <name evidence="6" type="ORF">VSP0166_LOCUS6928</name>
</gene>
<protein>
    <recommendedName>
        <fullName evidence="5">RRM domain-containing protein</fullName>
    </recommendedName>
</protein>
<sequence>MRGNTLFVQGLSPLTRAKDLAKEFQKVGILTRCDIPMSKGISKRYGFVEFREEVAANEAIRIFMNTRVDGHLISVEHARAIPSYEWTPAGSIPPHRSRSPPRRPLSSSRRSLPRVDPRRGMIEREDPRRYHNTHHPPPPRYRSPPRGNPYPPSDHYHSYRSREPPIPRKHEYPRSERSRDREWGRDRSYTRSPGYERSSSHRKRRRTPPRDSPPRKYSRGYH</sequence>
<dbReference type="Gene3D" id="3.30.70.330">
    <property type="match status" value="1"/>
</dbReference>
<feature type="region of interest" description="Disordered" evidence="4">
    <location>
        <begin position="85"/>
        <end position="222"/>
    </location>
</feature>
<dbReference type="GO" id="GO:0000398">
    <property type="term" value="P:mRNA splicing, via spliceosome"/>
    <property type="evidence" value="ECO:0007669"/>
    <property type="project" value="TreeGrafter"/>
</dbReference>
<feature type="compositionally biased region" description="Basic and acidic residues" evidence="4">
    <location>
        <begin position="154"/>
        <end position="189"/>
    </location>
</feature>
<dbReference type="InterPro" id="IPR035979">
    <property type="entry name" value="RBD_domain_sf"/>
</dbReference>
<comment type="subcellular location">
    <subcellularLocation>
        <location evidence="1">Nucleus</location>
    </subcellularLocation>
</comment>
<dbReference type="GO" id="GO:0071011">
    <property type="term" value="C:precatalytic spliceosome"/>
    <property type="evidence" value="ECO:0007669"/>
    <property type="project" value="TreeGrafter"/>
</dbReference>
<proteinExistence type="predicted"/>
<evidence type="ECO:0000259" key="5">
    <source>
        <dbReference type="PROSITE" id="PS50102"/>
    </source>
</evidence>
<dbReference type="Pfam" id="PF00076">
    <property type="entry name" value="RRM_1"/>
    <property type="match status" value="1"/>
</dbReference>
<dbReference type="PROSITE" id="PS50102">
    <property type="entry name" value="RRM"/>
    <property type="match status" value="1"/>
</dbReference>
<dbReference type="PANTHER" id="PTHR13952">
    <property type="entry name" value="U1 SMALL NUCLEAR RIBONUCLEOPROTEIN 70 KD"/>
    <property type="match status" value="1"/>
</dbReference>
<dbReference type="GO" id="GO:0017069">
    <property type="term" value="F:snRNA binding"/>
    <property type="evidence" value="ECO:0007669"/>
    <property type="project" value="TreeGrafter"/>
</dbReference>
<reference evidence="6" key="1">
    <citation type="submission" date="2021-01" db="EMBL/GenBank/DDBJ databases">
        <authorList>
            <person name="Corre E."/>
            <person name="Pelletier E."/>
            <person name="Niang G."/>
            <person name="Scheremetjew M."/>
            <person name="Finn R."/>
            <person name="Kale V."/>
            <person name="Holt S."/>
            <person name="Cochrane G."/>
            <person name="Meng A."/>
            <person name="Brown T."/>
            <person name="Cohen L."/>
        </authorList>
    </citation>
    <scope>NUCLEOTIDE SEQUENCE</scope>
    <source>
        <strain evidence="6">DIVA3 518/3/11/1/6</strain>
    </source>
</reference>
<evidence type="ECO:0000256" key="4">
    <source>
        <dbReference type="SAM" id="MobiDB-lite"/>
    </source>
</evidence>
<dbReference type="SMART" id="SM00360">
    <property type="entry name" value="RRM"/>
    <property type="match status" value="1"/>
</dbReference>
<dbReference type="InterPro" id="IPR051183">
    <property type="entry name" value="U1_U11-U12_snRNP_70-35kDa"/>
</dbReference>
<dbReference type="InterPro" id="IPR012677">
    <property type="entry name" value="Nucleotide-bd_a/b_plait_sf"/>
</dbReference>
<dbReference type="CDD" id="cd00590">
    <property type="entry name" value="RRM_SF"/>
    <property type="match status" value="1"/>
</dbReference>
<evidence type="ECO:0000313" key="6">
    <source>
        <dbReference type="EMBL" id="CAE2215281.1"/>
    </source>
</evidence>
<evidence type="ECO:0000256" key="3">
    <source>
        <dbReference type="PROSITE-ProRule" id="PRU00176"/>
    </source>
</evidence>
<evidence type="ECO:0000256" key="2">
    <source>
        <dbReference type="ARBA" id="ARBA00023242"/>
    </source>
</evidence>
<keyword evidence="2" id="KW-0539">Nucleus</keyword>
<name>A0A7S4I1C6_9EUKA</name>
<dbReference type="AlphaFoldDB" id="A0A7S4I1C6"/>
<feature type="compositionally biased region" description="Basic and acidic residues" evidence="4">
    <location>
        <begin position="113"/>
        <end position="129"/>
    </location>
</feature>
<evidence type="ECO:0000256" key="1">
    <source>
        <dbReference type="ARBA" id="ARBA00004123"/>
    </source>
</evidence>
<organism evidence="6">
    <name type="scientific">Vannella robusta</name>
    <dbReference type="NCBI Taxonomy" id="1487602"/>
    <lineage>
        <taxon>Eukaryota</taxon>
        <taxon>Amoebozoa</taxon>
        <taxon>Discosea</taxon>
        <taxon>Flabellinia</taxon>
        <taxon>Vannellidae</taxon>
        <taxon>Vannella</taxon>
    </lineage>
</organism>
<accession>A0A7S4I1C6</accession>
<feature type="domain" description="RRM" evidence="5">
    <location>
        <begin position="4"/>
        <end position="80"/>
    </location>
</feature>
<dbReference type="EMBL" id="HBKP01009807">
    <property type="protein sequence ID" value="CAE2215281.1"/>
    <property type="molecule type" value="Transcribed_RNA"/>
</dbReference>
<feature type="compositionally biased region" description="Pro residues" evidence="4">
    <location>
        <begin position="135"/>
        <end position="152"/>
    </location>
</feature>
<keyword evidence="3" id="KW-0694">RNA-binding</keyword>
<dbReference type="InterPro" id="IPR000504">
    <property type="entry name" value="RRM_dom"/>
</dbReference>